<evidence type="ECO:0000313" key="2">
    <source>
        <dbReference type="Proteomes" id="UP000070394"/>
    </source>
</evidence>
<evidence type="ECO:0000313" key="1">
    <source>
        <dbReference type="EMBL" id="KXB52696.1"/>
    </source>
</evidence>
<sequence>MKGNLPYFYIKENFENTRGIRIYTSKDIPRNIYALNERFYEMSREFVLDHMLKTQGMSFQKMQTIRNNIEEIFNNIDENF</sequence>
<comment type="caution">
    <text evidence="1">The sequence shown here is derived from an EMBL/GenBank/DDBJ whole genome shotgun (WGS) entry which is preliminary data.</text>
</comment>
<dbReference type="STRING" id="467210.HMPREF1866_02871"/>
<proteinExistence type="predicted"/>
<dbReference type="EMBL" id="LSDA01000147">
    <property type="protein sequence ID" value="KXB52696.1"/>
    <property type="molecule type" value="Genomic_DNA"/>
</dbReference>
<keyword evidence="2" id="KW-1185">Reference proteome</keyword>
<name>A0A133ZB80_9FIRM</name>
<protein>
    <submittedName>
        <fullName evidence="1">Uncharacterized protein</fullName>
    </submittedName>
</protein>
<dbReference type="Proteomes" id="UP000070394">
    <property type="component" value="Unassembled WGS sequence"/>
</dbReference>
<dbReference type="RefSeq" id="WP_060932357.1">
    <property type="nucleotide sequence ID" value="NZ_KQ959851.1"/>
</dbReference>
<organism evidence="1 2">
    <name type="scientific">Lachnoanaerobaculum saburreum</name>
    <dbReference type="NCBI Taxonomy" id="467210"/>
    <lineage>
        <taxon>Bacteria</taxon>
        <taxon>Bacillati</taxon>
        <taxon>Bacillota</taxon>
        <taxon>Clostridia</taxon>
        <taxon>Lachnospirales</taxon>
        <taxon>Lachnospiraceae</taxon>
        <taxon>Lachnoanaerobaculum</taxon>
    </lineage>
</organism>
<reference evidence="2" key="1">
    <citation type="submission" date="2016-01" db="EMBL/GenBank/DDBJ databases">
        <authorList>
            <person name="Mitreva M."/>
            <person name="Pepin K.H."/>
            <person name="Mihindukulasuriya K.A."/>
            <person name="Fulton R."/>
            <person name="Fronick C."/>
            <person name="O'Laughlin M."/>
            <person name="Miner T."/>
            <person name="Herter B."/>
            <person name="Rosa B.A."/>
            <person name="Cordes M."/>
            <person name="Tomlinson C."/>
            <person name="Wollam A."/>
            <person name="Palsikar V.B."/>
            <person name="Mardis E.R."/>
            <person name="Wilson R.K."/>
        </authorList>
    </citation>
    <scope>NUCLEOTIDE SEQUENCE [LARGE SCALE GENOMIC DNA]</scope>
    <source>
        <strain evidence="2">DNF00896</strain>
    </source>
</reference>
<dbReference type="AlphaFoldDB" id="A0A133ZB80"/>
<accession>A0A133ZB80</accession>
<dbReference type="PATRIC" id="fig|467210.3.peg.2848"/>
<gene>
    <name evidence="1" type="ORF">HMPREF1866_02871</name>
</gene>